<evidence type="ECO:0000313" key="4">
    <source>
        <dbReference type="Proteomes" id="UP001595961"/>
    </source>
</evidence>
<dbReference type="Proteomes" id="UP001595961">
    <property type="component" value="Unassembled WGS sequence"/>
</dbReference>
<evidence type="ECO:0000256" key="1">
    <source>
        <dbReference type="SAM" id="MobiDB-lite"/>
    </source>
</evidence>
<feature type="region of interest" description="Disordered" evidence="1">
    <location>
        <begin position="153"/>
        <end position="172"/>
    </location>
</feature>
<feature type="signal peptide" evidence="2">
    <location>
        <begin position="1"/>
        <end position="22"/>
    </location>
</feature>
<dbReference type="Pfam" id="PF12276">
    <property type="entry name" value="DUF3617"/>
    <property type="match status" value="1"/>
</dbReference>
<keyword evidence="4" id="KW-1185">Reference proteome</keyword>
<keyword evidence="2" id="KW-0732">Signal</keyword>
<comment type="caution">
    <text evidence="3">The sequence shown here is derived from an EMBL/GenBank/DDBJ whole genome shotgun (WGS) entry which is preliminary data.</text>
</comment>
<dbReference type="RefSeq" id="WP_266148056.1">
    <property type="nucleotide sequence ID" value="NZ_CP064028.1"/>
</dbReference>
<gene>
    <name evidence="3" type="ORF">ACFO5W_18280</name>
</gene>
<name>A0ABV9C6M0_9GAMM</name>
<reference evidence="4" key="1">
    <citation type="journal article" date="2019" name="Int. J. Syst. Evol. Microbiol.">
        <title>The Global Catalogue of Microorganisms (GCM) 10K type strain sequencing project: providing services to taxonomists for standard genome sequencing and annotation.</title>
        <authorList>
            <consortium name="The Broad Institute Genomics Platform"/>
            <consortium name="The Broad Institute Genome Sequencing Center for Infectious Disease"/>
            <person name="Wu L."/>
            <person name="Ma J."/>
        </authorList>
    </citation>
    <scope>NUCLEOTIDE SEQUENCE [LARGE SCALE GENOMIC DNA]</scope>
    <source>
        <strain evidence="4">CCM 4481</strain>
    </source>
</reference>
<organism evidence="3 4">
    <name type="scientific">Dyella halodurans</name>
    <dbReference type="NCBI Taxonomy" id="1920171"/>
    <lineage>
        <taxon>Bacteria</taxon>
        <taxon>Pseudomonadati</taxon>
        <taxon>Pseudomonadota</taxon>
        <taxon>Gammaproteobacteria</taxon>
        <taxon>Lysobacterales</taxon>
        <taxon>Rhodanobacteraceae</taxon>
        <taxon>Dyella</taxon>
    </lineage>
</organism>
<accession>A0ABV9C6M0</accession>
<proteinExistence type="predicted"/>
<dbReference type="EMBL" id="JBHSGA010000020">
    <property type="protein sequence ID" value="MFC4528598.1"/>
    <property type="molecule type" value="Genomic_DNA"/>
</dbReference>
<evidence type="ECO:0000313" key="3">
    <source>
        <dbReference type="EMBL" id="MFC4528598.1"/>
    </source>
</evidence>
<evidence type="ECO:0000256" key="2">
    <source>
        <dbReference type="SAM" id="SignalP"/>
    </source>
</evidence>
<protein>
    <submittedName>
        <fullName evidence="3">DUF3617 domain-containing protein</fullName>
    </submittedName>
</protein>
<dbReference type="InterPro" id="IPR022061">
    <property type="entry name" value="DUF3617"/>
</dbReference>
<sequence length="172" mass="18429">MSARFRFLLAVSLISVTSVVLAQDIPANMPRRKAGLWEMQTTGMGGRQQTMKLCLDADTDQAMYKMGTQMSGQKCSKFNIDVKGNSVVSDAVCKVDGPNGPMSITSHSETQFDGDSSYHTEGHVSYDPAPAGMGQMAVSSTGRWVGPCAAGQKPGDMIMSNGQTMNIKDMHP</sequence>
<feature type="chain" id="PRO_5046556505" evidence="2">
    <location>
        <begin position="23"/>
        <end position="172"/>
    </location>
</feature>